<sequence length="24" mass="2862">MLFLYLIINNITNTQILCLPRLKL</sequence>
<reference evidence="1" key="1">
    <citation type="submission" date="2019-03" db="EMBL/GenBank/DDBJ databases">
        <title>Single cell metagenomics reveals metabolic interactions within the superorganism composed of flagellate Streblomastix strix and complex community of Bacteroidetes bacteria on its surface.</title>
        <authorList>
            <person name="Treitli S.C."/>
            <person name="Kolisko M."/>
            <person name="Husnik F."/>
            <person name="Keeling P."/>
            <person name="Hampl V."/>
        </authorList>
    </citation>
    <scope>NUCLEOTIDE SEQUENCE</scope>
    <source>
        <strain evidence="1">STM</strain>
    </source>
</reference>
<feature type="non-terminal residue" evidence="1">
    <location>
        <position position="24"/>
    </location>
</feature>
<organism evidence="1">
    <name type="scientific">termite gut metagenome</name>
    <dbReference type="NCBI Taxonomy" id="433724"/>
    <lineage>
        <taxon>unclassified sequences</taxon>
        <taxon>metagenomes</taxon>
        <taxon>organismal metagenomes</taxon>
    </lineage>
</organism>
<proteinExistence type="predicted"/>
<dbReference type="AlphaFoldDB" id="A0A5J4QP58"/>
<evidence type="ECO:0000313" key="1">
    <source>
        <dbReference type="EMBL" id="KAA6322909.1"/>
    </source>
</evidence>
<gene>
    <name evidence="1" type="ORF">EZS27_027599</name>
</gene>
<comment type="caution">
    <text evidence="1">The sequence shown here is derived from an EMBL/GenBank/DDBJ whole genome shotgun (WGS) entry which is preliminary data.</text>
</comment>
<protein>
    <submittedName>
        <fullName evidence="1">Uncharacterized protein</fullName>
    </submittedName>
</protein>
<dbReference type="EMBL" id="SNRY01002928">
    <property type="protein sequence ID" value="KAA6322909.1"/>
    <property type="molecule type" value="Genomic_DNA"/>
</dbReference>
<name>A0A5J4QP58_9ZZZZ</name>
<accession>A0A5J4QP58</accession>